<dbReference type="GO" id="GO:0009289">
    <property type="term" value="C:pilus"/>
    <property type="evidence" value="ECO:0007669"/>
    <property type="project" value="InterPro"/>
</dbReference>
<organism evidence="4 5">
    <name type="scientific">Vibrio mediterranei</name>
    <dbReference type="NCBI Taxonomy" id="689"/>
    <lineage>
        <taxon>Bacteria</taxon>
        <taxon>Pseudomonadati</taxon>
        <taxon>Pseudomonadota</taxon>
        <taxon>Gammaproteobacteria</taxon>
        <taxon>Vibrionales</taxon>
        <taxon>Vibrionaceae</taxon>
        <taxon>Vibrio</taxon>
    </lineage>
</organism>
<dbReference type="GO" id="GO:0007155">
    <property type="term" value="P:cell adhesion"/>
    <property type="evidence" value="ECO:0007669"/>
    <property type="project" value="InterPro"/>
</dbReference>
<evidence type="ECO:0000256" key="3">
    <source>
        <dbReference type="SAM" id="SignalP"/>
    </source>
</evidence>
<evidence type="ECO:0000313" key="4">
    <source>
        <dbReference type="EMBL" id="AYV24289.1"/>
    </source>
</evidence>
<sequence>MTSFYRSYSRHGNLKGNKGFIMKRLAISISALLVSASVAAVPTVPGVTGVHIKNAVASYSLPAGDNSALVLMDGGDYGDVSIVQGVVPLSDGNLAVVDYTGSGNDNNTSIQQDREDNNALVQAYNGSRDNDVEIIQNDDGRAWVMFKGGSDDNDVEILQRGSSNQARVAMRNSSDDNDVDIDQKGSNFVANVGMRANSDDNEVYILQKSGHSNSLAEVSLVNADNNDNGNKFNDTSGIYIVQTTGDYAGVFISNADHNAVYIKQN</sequence>
<evidence type="ECO:0000256" key="1">
    <source>
        <dbReference type="ARBA" id="ARBA00009766"/>
    </source>
</evidence>
<evidence type="ECO:0008006" key="6">
    <source>
        <dbReference type="Google" id="ProtNLM"/>
    </source>
</evidence>
<keyword evidence="2 3" id="KW-0732">Signal</keyword>
<reference evidence="4 5" key="1">
    <citation type="submission" date="2018-11" db="EMBL/GenBank/DDBJ databases">
        <title>Complete Genome Sequence of Vbrio mediterranei 117-T6: a Potential Pathogen Bacteria Isolated from the Conchocelis of Pyropia.</title>
        <authorList>
            <person name="Liu Q."/>
        </authorList>
    </citation>
    <scope>NUCLEOTIDE SEQUENCE [LARGE SCALE GENOMIC DNA]</scope>
    <source>
        <strain evidence="4 5">117-T6</strain>
    </source>
</reference>
<accession>A0A3G4VJC5</accession>
<comment type="similarity">
    <text evidence="1">Belongs to the CsgA/CsgB family.</text>
</comment>
<dbReference type="AlphaFoldDB" id="A0A3G4VJC5"/>
<dbReference type="Pfam" id="PF07012">
    <property type="entry name" value="Curlin_rpt"/>
    <property type="match status" value="1"/>
</dbReference>
<feature type="chain" id="PRO_5018255741" description="Curlin" evidence="3">
    <location>
        <begin position="41"/>
        <end position="265"/>
    </location>
</feature>
<gene>
    <name evidence="4" type="ORF">ECB94_23815</name>
</gene>
<dbReference type="Proteomes" id="UP000279760">
    <property type="component" value="Chromosome 2"/>
</dbReference>
<proteinExistence type="inferred from homology"/>
<name>A0A3G4VJC5_9VIBR</name>
<evidence type="ECO:0000313" key="5">
    <source>
        <dbReference type="Proteomes" id="UP000279760"/>
    </source>
</evidence>
<dbReference type="EMBL" id="CP033578">
    <property type="protein sequence ID" value="AYV24289.1"/>
    <property type="molecule type" value="Genomic_DNA"/>
</dbReference>
<evidence type="ECO:0000256" key="2">
    <source>
        <dbReference type="ARBA" id="ARBA00022729"/>
    </source>
</evidence>
<feature type="signal peptide" evidence="3">
    <location>
        <begin position="1"/>
        <end position="40"/>
    </location>
</feature>
<protein>
    <recommendedName>
        <fullName evidence="6">Curlin</fullName>
    </recommendedName>
</protein>
<dbReference type="InterPro" id="IPR009742">
    <property type="entry name" value="Curlin_rpt"/>
</dbReference>